<evidence type="ECO:0000313" key="1">
    <source>
        <dbReference type="EMBL" id="PPK74360.1"/>
    </source>
</evidence>
<proteinExistence type="predicted"/>
<dbReference type="SUPFAM" id="SSF52467">
    <property type="entry name" value="DHS-like NAD/FAD-binding domain"/>
    <property type="match status" value="1"/>
</dbReference>
<dbReference type="Pfam" id="PF06552">
    <property type="entry name" value="TOM20_plant"/>
    <property type="match status" value="2"/>
</dbReference>
<dbReference type="Gene3D" id="3.40.50.1220">
    <property type="entry name" value="TPP-binding domain"/>
    <property type="match status" value="1"/>
</dbReference>
<dbReference type="RefSeq" id="WP_104429732.1">
    <property type="nucleotide sequence ID" value="NZ_PTIZ01000009.1"/>
</dbReference>
<dbReference type="InterPro" id="IPR029035">
    <property type="entry name" value="DHS-like_NAD/FAD-binding_dom"/>
</dbReference>
<evidence type="ECO:0000313" key="2">
    <source>
        <dbReference type="Proteomes" id="UP000240010"/>
    </source>
</evidence>
<reference evidence="1 2" key="1">
    <citation type="submission" date="2018-02" db="EMBL/GenBank/DDBJ databases">
        <title>Subsurface microbial communities from deep shales in Ohio and West Virginia, USA.</title>
        <authorList>
            <person name="Wrighton K."/>
        </authorList>
    </citation>
    <scope>NUCLEOTIDE SEQUENCE [LARGE SCALE GENOMIC DNA]</scope>
    <source>
        <strain evidence="1 2">OWC-DMM</strain>
    </source>
</reference>
<dbReference type="Gene3D" id="1.25.40.10">
    <property type="entry name" value="Tetratricopeptide repeat domain"/>
    <property type="match status" value="3"/>
</dbReference>
<dbReference type="SUPFAM" id="SSF48452">
    <property type="entry name" value="TPR-like"/>
    <property type="match status" value="1"/>
</dbReference>
<gene>
    <name evidence="1" type="ORF">B0F87_1092</name>
</gene>
<dbReference type="AlphaFoldDB" id="A0A2S6HAA3"/>
<sequence length="740" mass="84061">MDKIQTATIEELAYFIKQARDNSHSPIFFLGAGASKTGGIPLAGEIVTDILKNHSDNPRIKSLKTDEKTYPKLMECLGSDGQNKLLKGYIDASKINVTHIYLAQLIKEGYVDYMLTVNFDNLMLKALALFNEFPSTYDMAILKDLTTTTFKEKSVVYLHGQHHGLWLLNTKDEMAKVREIITPILHSIKDQRPWVFIGYSGSDPIFEHIKSLGRFDNGLYWVAHYDEKPCEAVCNGLLKKSNTNAFVIEGYDADSFMLKLNSELGLPQPEIIDKPFSSIRSLLNNIVDIDDKEHFKGVKQRLEIAKAQVTEAIQQFEQGNIETTDKILANTESDLLKKEIIDLIINEDYQQDKIDQIAVKAVPLKNDEINNLIANLYFNWGTDIGSLTDTKSGDEAEALYQQAFDKFHKTIEIKPNDGDAFYNWGTYLLNLANTKSDDQAEALYRQAIEKFSMATDIKPDSHQAFNNWGNTLDRLANIRLGDEAEALYQQAFGKYLRAIEINPSKNEAFNNWGNSLGLFANTKSGDQAEVLYQQAFDKFHKAIDIKPDYHVAFCNWGTYLGNLAKTKSSDQAKDLYRQAFNKYRKAVEIKPDYHEAFYNWGTNLSHLAKTKSGDEAETLYQQAFDKYQKAIDIKPDKHEAFNNWGNDLLNLAKTQSGDQAETLYQQALEKLQKAVELGGSCYNLACTYAVMQDKDNALLYLNRSLENKQIEAEFVTDDTDWAGFLDDEDFKAVINRYAKL</sequence>
<dbReference type="EMBL" id="PTIZ01000009">
    <property type="protein sequence ID" value="PPK74360.1"/>
    <property type="molecule type" value="Genomic_DNA"/>
</dbReference>
<dbReference type="PANTHER" id="PTHR45005">
    <property type="match status" value="1"/>
</dbReference>
<protein>
    <submittedName>
        <fullName evidence="1">Import receptor subunit TOM20-like</fullName>
    </submittedName>
</protein>
<keyword evidence="1" id="KW-0675">Receptor</keyword>
<dbReference type="Pfam" id="PF13289">
    <property type="entry name" value="SIR2_2"/>
    <property type="match status" value="1"/>
</dbReference>
<dbReference type="InterPro" id="IPR011990">
    <property type="entry name" value="TPR-like_helical_dom_sf"/>
</dbReference>
<organism evidence="1 2">
    <name type="scientific">Methylobacter tundripaludum</name>
    <dbReference type="NCBI Taxonomy" id="173365"/>
    <lineage>
        <taxon>Bacteria</taxon>
        <taxon>Pseudomonadati</taxon>
        <taxon>Pseudomonadota</taxon>
        <taxon>Gammaproteobacteria</taxon>
        <taxon>Methylococcales</taxon>
        <taxon>Methylococcaceae</taxon>
        <taxon>Methylobacter</taxon>
    </lineage>
</organism>
<accession>A0A2S6HAA3</accession>
<name>A0A2S6HAA3_9GAMM</name>
<dbReference type="Proteomes" id="UP000240010">
    <property type="component" value="Unassembled WGS sequence"/>
</dbReference>
<dbReference type="PANTHER" id="PTHR45005:SF2">
    <property type="entry name" value="PROTEIN HLB1"/>
    <property type="match status" value="1"/>
</dbReference>
<dbReference type="InterPro" id="IPR053277">
    <property type="entry name" value="Endomembrane_traffic_mod"/>
</dbReference>
<comment type="caution">
    <text evidence="1">The sequence shown here is derived from an EMBL/GenBank/DDBJ whole genome shotgun (WGS) entry which is preliminary data.</text>
</comment>
<dbReference type="NCBIfam" id="NF047558">
    <property type="entry name" value="TPR_END_plus"/>
    <property type="match status" value="1"/>
</dbReference>